<evidence type="ECO:0000313" key="3">
    <source>
        <dbReference type="EMBL" id="SVA65110.1"/>
    </source>
</evidence>
<dbReference type="SUPFAM" id="SSF53300">
    <property type="entry name" value="vWA-like"/>
    <property type="match status" value="1"/>
</dbReference>
<reference evidence="3" key="1">
    <citation type="submission" date="2018-05" db="EMBL/GenBank/DDBJ databases">
        <authorList>
            <person name="Lanie J.A."/>
            <person name="Ng W.-L."/>
            <person name="Kazmierczak K.M."/>
            <person name="Andrzejewski T.M."/>
            <person name="Davidsen T.M."/>
            <person name="Wayne K.J."/>
            <person name="Tettelin H."/>
            <person name="Glass J.I."/>
            <person name="Rusch D."/>
            <person name="Podicherti R."/>
            <person name="Tsui H.-C.T."/>
            <person name="Winkler M.E."/>
        </authorList>
    </citation>
    <scope>NUCLEOTIDE SEQUENCE</scope>
</reference>
<feature type="transmembrane region" description="Helical" evidence="2">
    <location>
        <begin position="12"/>
        <end position="33"/>
    </location>
</feature>
<dbReference type="CDD" id="cd00198">
    <property type="entry name" value="vWFA"/>
    <property type="match status" value="1"/>
</dbReference>
<evidence type="ECO:0000256" key="1">
    <source>
        <dbReference type="SAM" id="Coils"/>
    </source>
</evidence>
<keyword evidence="1" id="KW-0175">Coiled coil</keyword>
<organism evidence="3">
    <name type="scientific">marine metagenome</name>
    <dbReference type="NCBI Taxonomy" id="408172"/>
    <lineage>
        <taxon>unclassified sequences</taxon>
        <taxon>metagenomes</taxon>
        <taxon>ecological metagenomes</taxon>
    </lineage>
</organism>
<name>A0A381XKH8_9ZZZZ</name>
<evidence type="ECO:0008006" key="4">
    <source>
        <dbReference type="Google" id="ProtNLM"/>
    </source>
</evidence>
<dbReference type="AlphaFoldDB" id="A0A381XKH8"/>
<feature type="coiled-coil region" evidence="1">
    <location>
        <begin position="45"/>
        <end position="142"/>
    </location>
</feature>
<dbReference type="Gene3D" id="3.40.50.410">
    <property type="entry name" value="von Willebrand factor, type A domain"/>
    <property type="match status" value="1"/>
</dbReference>
<keyword evidence="2" id="KW-0472">Membrane</keyword>
<sequence>MARRRRQFSVFNLSFLDVISCGFGAVILFFMIINSQVKVRSLQASETLQNETEFLEEEIFDEQKRMVRIKNEIDKTEQEDAVIKGNVQLLLETIEKLIEEVAEYENTTLSATDSIEQLQSEVEQLEEANKRMAAQSELEKTEPGELLREYLGEGDRQYLTELKLGGSHVLILVDASSSMLGRTYVNVIRYRNMKDEQKVKAPKWRQTVNSVDWLTTRLTEGTKFQIYAFNETAQSVVEETDGTWLEVTDGSTISTAVNNLRGKVPQKGTSLINAFEAIQNLDPAPDNIFLLTDGLPTQGKRSPSRETMVKPEQRAKYFAQALRALPPTPVNVLLFPMDGDPFAAEAYWSLAIRSKGSFMAPSQDWP</sequence>
<dbReference type="EMBL" id="UINC01015471">
    <property type="protein sequence ID" value="SVA65110.1"/>
    <property type="molecule type" value="Genomic_DNA"/>
</dbReference>
<proteinExistence type="predicted"/>
<protein>
    <recommendedName>
        <fullName evidence="4">VWFA domain-containing protein</fullName>
    </recommendedName>
</protein>
<keyword evidence="2" id="KW-1133">Transmembrane helix</keyword>
<dbReference type="InterPro" id="IPR036465">
    <property type="entry name" value="vWFA_dom_sf"/>
</dbReference>
<evidence type="ECO:0000256" key="2">
    <source>
        <dbReference type="SAM" id="Phobius"/>
    </source>
</evidence>
<gene>
    <name evidence="3" type="ORF">METZ01_LOCUS117964</name>
</gene>
<keyword evidence="2" id="KW-0812">Transmembrane</keyword>
<accession>A0A381XKH8</accession>